<dbReference type="EMBL" id="JBHSBN010000014">
    <property type="protein sequence ID" value="MFC4108178.1"/>
    <property type="molecule type" value="Genomic_DNA"/>
</dbReference>
<name>A0ABV8KQA5_9ACTN</name>
<dbReference type="InterPro" id="IPR018750">
    <property type="entry name" value="DUF2306_membrane"/>
</dbReference>
<dbReference type="RefSeq" id="WP_377548084.1">
    <property type="nucleotide sequence ID" value="NZ_JBHSBN010000014.1"/>
</dbReference>
<keyword evidence="1" id="KW-0812">Transmembrane</keyword>
<proteinExistence type="predicted"/>
<evidence type="ECO:0000313" key="3">
    <source>
        <dbReference type="Proteomes" id="UP001595868"/>
    </source>
</evidence>
<feature type="transmembrane region" description="Helical" evidence="1">
    <location>
        <begin position="183"/>
        <end position="201"/>
    </location>
</feature>
<dbReference type="Pfam" id="PF10067">
    <property type="entry name" value="DUF2306"/>
    <property type="match status" value="1"/>
</dbReference>
<dbReference type="Proteomes" id="UP001595868">
    <property type="component" value="Unassembled WGS sequence"/>
</dbReference>
<evidence type="ECO:0000313" key="2">
    <source>
        <dbReference type="EMBL" id="MFC4108178.1"/>
    </source>
</evidence>
<feature type="transmembrane region" description="Helical" evidence="1">
    <location>
        <begin position="149"/>
        <end position="171"/>
    </location>
</feature>
<keyword evidence="1" id="KW-1133">Transmembrane helix</keyword>
<feature type="transmembrane region" description="Helical" evidence="1">
    <location>
        <begin position="114"/>
        <end position="137"/>
    </location>
</feature>
<organism evidence="2 3">
    <name type="scientific">Micromonospora zhanjiangensis</name>
    <dbReference type="NCBI Taxonomy" id="1522057"/>
    <lineage>
        <taxon>Bacteria</taxon>
        <taxon>Bacillati</taxon>
        <taxon>Actinomycetota</taxon>
        <taxon>Actinomycetes</taxon>
        <taxon>Micromonosporales</taxon>
        <taxon>Micromonosporaceae</taxon>
        <taxon>Micromonospora</taxon>
    </lineage>
</organism>
<sequence>MTTRRRDWPILTGLILLSVVPAFGGALRVVSLSGGEVTPENVRFFAAPVPVLLHIVAAVAFTVLGAFQFAPGFRNRHRAWHRRVGRLLVLCGLTVAATALWMNASYVLPPSDGALLMVLRYLFAATMFVAVGAGFLAVRRRRIGDHRAWMMRGYAIAQGAGTQAVLLSAWLLAVGPTSQLSRAVLMGTAWTVNLAVAEWLIRRRRPARVVPARATILVEA</sequence>
<gene>
    <name evidence="2" type="ORF">ACFOX0_19880</name>
</gene>
<keyword evidence="1" id="KW-0472">Membrane</keyword>
<evidence type="ECO:0000256" key="1">
    <source>
        <dbReference type="SAM" id="Phobius"/>
    </source>
</evidence>
<reference evidence="3" key="1">
    <citation type="journal article" date="2019" name="Int. J. Syst. Evol. Microbiol.">
        <title>The Global Catalogue of Microorganisms (GCM) 10K type strain sequencing project: providing services to taxonomists for standard genome sequencing and annotation.</title>
        <authorList>
            <consortium name="The Broad Institute Genomics Platform"/>
            <consortium name="The Broad Institute Genome Sequencing Center for Infectious Disease"/>
            <person name="Wu L."/>
            <person name="Ma J."/>
        </authorList>
    </citation>
    <scope>NUCLEOTIDE SEQUENCE [LARGE SCALE GENOMIC DNA]</scope>
    <source>
        <strain evidence="3">2902at01</strain>
    </source>
</reference>
<comment type="caution">
    <text evidence="2">The sequence shown here is derived from an EMBL/GenBank/DDBJ whole genome shotgun (WGS) entry which is preliminary data.</text>
</comment>
<feature type="transmembrane region" description="Helical" evidence="1">
    <location>
        <begin position="87"/>
        <end position="108"/>
    </location>
</feature>
<keyword evidence="3" id="KW-1185">Reference proteome</keyword>
<accession>A0ABV8KQA5</accession>
<protein>
    <submittedName>
        <fullName evidence="2">DUF2306 domain-containing protein</fullName>
    </submittedName>
</protein>
<feature type="transmembrane region" description="Helical" evidence="1">
    <location>
        <begin position="44"/>
        <end position="67"/>
    </location>
</feature>